<dbReference type="Gene3D" id="3.30.497.10">
    <property type="entry name" value="Antithrombin, subunit I, domain 2"/>
    <property type="match status" value="1"/>
</dbReference>
<proteinExistence type="inferred from homology"/>
<dbReference type="Pfam" id="PF00079">
    <property type="entry name" value="Serpin"/>
    <property type="match status" value="1"/>
</dbReference>
<keyword evidence="2" id="KW-0646">Protease inhibitor</keyword>
<comment type="similarity">
    <text evidence="1 4">Belongs to the serpin family.</text>
</comment>
<accession>A0ABM1B9G0</accession>
<sequence length="423" mass="47578">MMILGLLILLVTCPFSLLFEFHHFDTQKKELLEKLGDTGIHLDSLSGAIKVTNASNNFGLTLYHALPDSGNLFISPFSLSTVLTMAYLGARNSTAQQMSYALGYSRVGLDASGVLSGLQQTNDLLNSQKNSYDLEAANAVLVQRGLGLLAVYQQALTEYLGAVLQEVDFATEEVKVQYEVNSWASRQTKNKISKLLDKPLPKDSLLALLNAVYFKGTWQTMFDQKLTQSETFYNNGRTPVTVRMMHSKSKFPFFYDSKLGVYALEMPYRGSHISMLILLPDNRNGLLHLEDALSIPYLQNIYNRLQDRRVEVAMPRFKLEAKYEDDLKRTLQQMGMSDVFDPSRANLAGITRQRGLYLTKVIHKSYIEVNEEGSEAAAVSVVVGAERIGGRNDEQFIANHPFIFLIRDYRTGLILFLGRVNEL</sequence>
<feature type="chain" id="PRO_5045899888" evidence="5">
    <location>
        <begin position="19"/>
        <end position="423"/>
    </location>
</feature>
<keyword evidence="5" id="KW-0732">Signal</keyword>
<dbReference type="InterPro" id="IPR036186">
    <property type="entry name" value="Serpin_sf"/>
</dbReference>
<dbReference type="Gene3D" id="2.30.39.10">
    <property type="entry name" value="Alpha-1-antitrypsin, domain 1"/>
    <property type="match status" value="1"/>
</dbReference>
<evidence type="ECO:0000256" key="2">
    <source>
        <dbReference type="ARBA" id="ARBA00022690"/>
    </source>
</evidence>
<dbReference type="RefSeq" id="XP_013777523.1">
    <property type="nucleotide sequence ID" value="XM_013922069.2"/>
</dbReference>
<feature type="domain" description="Serpin" evidence="6">
    <location>
        <begin position="60"/>
        <end position="423"/>
    </location>
</feature>
<dbReference type="PROSITE" id="PS00284">
    <property type="entry name" value="SERPIN"/>
    <property type="match status" value="1"/>
</dbReference>
<gene>
    <name evidence="8" type="primary">LOC106462170</name>
</gene>
<dbReference type="PANTHER" id="PTHR11461:SF211">
    <property type="entry name" value="GH10112P-RELATED"/>
    <property type="match status" value="1"/>
</dbReference>
<dbReference type="GeneID" id="106462170"/>
<feature type="signal peptide" evidence="5">
    <location>
        <begin position="1"/>
        <end position="18"/>
    </location>
</feature>
<evidence type="ECO:0000313" key="8">
    <source>
        <dbReference type="RefSeq" id="XP_013777523.1"/>
    </source>
</evidence>
<dbReference type="InterPro" id="IPR042178">
    <property type="entry name" value="Serpin_sf_1"/>
</dbReference>
<dbReference type="PANTHER" id="PTHR11461">
    <property type="entry name" value="SERINE PROTEASE INHIBITOR, SERPIN"/>
    <property type="match status" value="1"/>
</dbReference>
<organism evidence="7 8">
    <name type="scientific">Limulus polyphemus</name>
    <name type="common">Atlantic horseshoe crab</name>
    <dbReference type="NCBI Taxonomy" id="6850"/>
    <lineage>
        <taxon>Eukaryota</taxon>
        <taxon>Metazoa</taxon>
        <taxon>Ecdysozoa</taxon>
        <taxon>Arthropoda</taxon>
        <taxon>Chelicerata</taxon>
        <taxon>Merostomata</taxon>
        <taxon>Xiphosura</taxon>
        <taxon>Limulidae</taxon>
        <taxon>Limulus</taxon>
    </lineage>
</organism>
<keyword evidence="7" id="KW-1185">Reference proteome</keyword>
<dbReference type="SUPFAM" id="SSF56574">
    <property type="entry name" value="Serpins"/>
    <property type="match status" value="1"/>
</dbReference>
<name>A0ABM1B9G0_LIMPO</name>
<dbReference type="CDD" id="cd19577">
    <property type="entry name" value="serpinJ_IRS-2-like"/>
    <property type="match status" value="1"/>
</dbReference>
<protein>
    <submittedName>
        <fullName evidence="8">Leukocyte elastase inhibitor-like</fullName>
    </submittedName>
</protein>
<evidence type="ECO:0000256" key="3">
    <source>
        <dbReference type="ARBA" id="ARBA00022900"/>
    </source>
</evidence>
<dbReference type="InterPro" id="IPR023796">
    <property type="entry name" value="Serpin_dom"/>
</dbReference>
<dbReference type="InterPro" id="IPR042185">
    <property type="entry name" value="Serpin_sf_2"/>
</dbReference>
<reference evidence="8" key="1">
    <citation type="submission" date="2025-08" db="UniProtKB">
        <authorList>
            <consortium name="RefSeq"/>
        </authorList>
    </citation>
    <scope>IDENTIFICATION</scope>
    <source>
        <tissue evidence="8">Muscle</tissue>
    </source>
</reference>
<dbReference type="InterPro" id="IPR023795">
    <property type="entry name" value="Serpin_CS"/>
</dbReference>
<dbReference type="SMART" id="SM00093">
    <property type="entry name" value="SERPIN"/>
    <property type="match status" value="1"/>
</dbReference>
<keyword evidence="3" id="KW-0722">Serine protease inhibitor</keyword>
<dbReference type="Proteomes" id="UP000694941">
    <property type="component" value="Unplaced"/>
</dbReference>
<evidence type="ECO:0000259" key="6">
    <source>
        <dbReference type="SMART" id="SM00093"/>
    </source>
</evidence>
<evidence type="ECO:0000256" key="5">
    <source>
        <dbReference type="SAM" id="SignalP"/>
    </source>
</evidence>
<evidence type="ECO:0000256" key="1">
    <source>
        <dbReference type="ARBA" id="ARBA00009500"/>
    </source>
</evidence>
<evidence type="ECO:0000313" key="7">
    <source>
        <dbReference type="Proteomes" id="UP000694941"/>
    </source>
</evidence>
<dbReference type="InterPro" id="IPR000215">
    <property type="entry name" value="Serpin_fam"/>
</dbReference>
<evidence type="ECO:0000256" key="4">
    <source>
        <dbReference type="RuleBase" id="RU000411"/>
    </source>
</evidence>